<feature type="transmembrane region" description="Helical" evidence="1">
    <location>
        <begin position="80"/>
        <end position="99"/>
    </location>
</feature>
<evidence type="ECO:0000313" key="3">
    <source>
        <dbReference type="Proteomes" id="UP000188219"/>
    </source>
</evidence>
<dbReference type="Proteomes" id="UP000188219">
    <property type="component" value="Chromosome"/>
</dbReference>
<name>A0A1Q2M6K7_9GAMM</name>
<gene>
    <name evidence="2" type="ORF">Mag101_12385</name>
</gene>
<organism evidence="2 3">
    <name type="scientific">Microbulbifer agarilyticus</name>
    <dbReference type="NCBI Taxonomy" id="260552"/>
    <lineage>
        <taxon>Bacteria</taxon>
        <taxon>Pseudomonadati</taxon>
        <taxon>Pseudomonadota</taxon>
        <taxon>Gammaproteobacteria</taxon>
        <taxon>Cellvibrionales</taxon>
        <taxon>Microbulbiferaceae</taxon>
        <taxon>Microbulbifer</taxon>
    </lineage>
</organism>
<feature type="transmembrane region" description="Helical" evidence="1">
    <location>
        <begin position="6"/>
        <end position="28"/>
    </location>
</feature>
<keyword evidence="1" id="KW-0812">Transmembrane</keyword>
<proteinExistence type="predicted"/>
<keyword evidence="1" id="KW-0472">Membrane</keyword>
<evidence type="ECO:0000256" key="1">
    <source>
        <dbReference type="SAM" id="Phobius"/>
    </source>
</evidence>
<reference evidence="2" key="1">
    <citation type="submission" date="2017-02" db="EMBL/GenBank/DDBJ databases">
        <title>Genome of Microbulbifer agarilyticus GP101.</title>
        <authorList>
            <person name="Jung J."/>
            <person name="Bae S.S."/>
            <person name="Baek K."/>
        </authorList>
    </citation>
    <scope>NUCLEOTIDE SEQUENCE [LARGE SCALE GENOMIC DNA]</scope>
    <source>
        <strain evidence="2">GP101</strain>
    </source>
</reference>
<dbReference type="AlphaFoldDB" id="A0A1Q2M6K7"/>
<dbReference type="EMBL" id="CP019650">
    <property type="protein sequence ID" value="AQQ68344.1"/>
    <property type="molecule type" value="Genomic_DNA"/>
</dbReference>
<accession>A0A1Q2M6K7</accession>
<dbReference type="KEGG" id="maga:Mag101_12385"/>
<dbReference type="RefSeq" id="WP_077405420.1">
    <property type="nucleotide sequence ID" value="NZ_CP019650.1"/>
</dbReference>
<keyword evidence="1" id="KW-1133">Transmembrane helix</keyword>
<keyword evidence="3" id="KW-1185">Reference proteome</keyword>
<protein>
    <recommendedName>
        <fullName evidence="4">DUF3784 domain-containing protein</fullName>
    </recommendedName>
</protein>
<evidence type="ECO:0008006" key="4">
    <source>
        <dbReference type="Google" id="ProtNLM"/>
    </source>
</evidence>
<sequence>MNQQPFIGPLILILLGAIPLIAFGYAIAVKKKYHLIVGWKEGDKPKHPELPNTIGRSLIYAGLAVLFAAVGSYLGLISDAWLVAICVAAGLYVVVRSVYAGVRFSKKSS</sequence>
<feature type="transmembrane region" description="Helical" evidence="1">
    <location>
        <begin position="54"/>
        <end position="74"/>
    </location>
</feature>
<evidence type="ECO:0000313" key="2">
    <source>
        <dbReference type="EMBL" id="AQQ68344.1"/>
    </source>
</evidence>